<evidence type="ECO:0000313" key="3">
    <source>
        <dbReference type="WBParaSite" id="Gr19_v10_g12297.t1"/>
    </source>
</evidence>
<feature type="region of interest" description="Disordered" evidence="1">
    <location>
        <begin position="21"/>
        <end position="77"/>
    </location>
</feature>
<feature type="compositionally biased region" description="Polar residues" evidence="1">
    <location>
        <begin position="35"/>
        <end position="47"/>
    </location>
</feature>
<organism evidence="2 3">
    <name type="scientific">Globodera rostochiensis</name>
    <name type="common">Golden nematode worm</name>
    <name type="synonym">Heterodera rostochiensis</name>
    <dbReference type="NCBI Taxonomy" id="31243"/>
    <lineage>
        <taxon>Eukaryota</taxon>
        <taxon>Metazoa</taxon>
        <taxon>Ecdysozoa</taxon>
        <taxon>Nematoda</taxon>
        <taxon>Chromadorea</taxon>
        <taxon>Rhabditida</taxon>
        <taxon>Tylenchina</taxon>
        <taxon>Tylenchomorpha</taxon>
        <taxon>Tylenchoidea</taxon>
        <taxon>Heteroderidae</taxon>
        <taxon>Heteroderinae</taxon>
        <taxon>Globodera</taxon>
    </lineage>
</organism>
<evidence type="ECO:0000313" key="2">
    <source>
        <dbReference type="Proteomes" id="UP000887572"/>
    </source>
</evidence>
<feature type="compositionally biased region" description="Polar residues" evidence="1">
    <location>
        <begin position="58"/>
        <end position="68"/>
    </location>
</feature>
<evidence type="ECO:0000256" key="1">
    <source>
        <dbReference type="SAM" id="MobiDB-lite"/>
    </source>
</evidence>
<dbReference type="WBParaSite" id="Gr19_v10_g12297.t1">
    <property type="protein sequence ID" value="Gr19_v10_g12297.t1"/>
    <property type="gene ID" value="Gr19_v10_g12297"/>
</dbReference>
<proteinExistence type="predicted"/>
<dbReference type="Proteomes" id="UP000887572">
    <property type="component" value="Unplaced"/>
</dbReference>
<protein>
    <submittedName>
        <fullName evidence="3">Uncharacterized protein</fullName>
    </submittedName>
</protein>
<dbReference type="AlphaFoldDB" id="A0A914GXL8"/>
<sequence>MCLLTPRGCHHIVLERNRGHLPQQNDCSRPRFPTCQPQLKDTSQLKGEQSARMVEEYPQQQQQNIDSLTETRKGNFN</sequence>
<accession>A0A914GXL8</accession>
<keyword evidence="2" id="KW-1185">Reference proteome</keyword>
<reference evidence="3" key="1">
    <citation type="submission" date="2022-11" db="UniProtKB">
        <authorList>
            <consortium name="WormBaseParasite"/>
        </authorList>
    </citation>
    <scope>IDENTIFICATION</scope>
</reference>
<name>A0A914GXL8_GLORO</name>